<keyword evidence="1" id="KW-0547">Nucleotide-binding</keyword>
<dbReference type="GO" id="GO:0005524">
    <property type="term" value="F:ATP binding"/>
    <property type="evidence" value="ECO:0007669"/>
    <property type="project" value="UniProtKB-KW"/>
</dbReference>
<dbReference type="GO" id="GO:0016787">
    <property type="term" value="F:hydrolase activity"/>
    <property type="evidence" value="ECO:0007669"/>
    <property type="project" value="UniProtKB-KW"/>
</dbReference>
<organism evidence="6 7">
    <name type="scientific">Methanosphaera stadtmanae</name>
    <dbReference type="NCBI Taxonomy" id="2317"/>
    <lineage>
        <taxon>Archaea</taxon>
        <taxon>Methanobacteriati</taxon>
        <taxon>Methanobacteriota</taxon>
        <taxon>Methanomada group</taxon>
        <taxon>Methanobacteria</taxon>
        <taxon>Methanobacteriales</taxon>
        <taxon>Methanobacteriaceae</taxon>
        <taxon>Methanosphaera</taxon>
    </lineage>
</organism>
<dbReference type="Gene3D" id="3.40.50.300">
    <property type="entry name" value="P-loop containing nucleotide triphosphate hydrolases"/>
    <property type="match status" value="1"/>
</dbReference>
<accession>A0A328Q4T5</accession>
<dbReference type="EMBL" id="NGJK01000082">
    <property type="protein sequence ID" value="RAP02586.1"/>
    <property type="molecule type" value="Genomic_DNA"/>
</dbReference>
<keyword evidence="3" id="KW-0347">Helicase</keyword>
<evidence type="ECO:0000313" key="6">
    <source>
        <dbReference type="EMBL" id="RAP02586.1"/>
    </source>
</evidence>
<dbReference type="Pfam" id="PF00580">
    <property type="entry name" value="UvrD-helicase"/>
    <property type="match status" value="1"/>
</dbReference>
<evidence type="ECO:0000313" key="7">
    <source>
        <dbReference type="Proteomes" id="UP000248557"/>
    </source>
</evidence>
<evidence type="ECO:0000256" key="1">
    <source>
        <dbReference type="ARBA" id="ARBA00022741"/>
    </source>
</evidence>
<dbReference type="Gene3D" id="1.10.10.160">
    <property type="match status" value="1"/>
</dbReference>
<keyword evidence="2" id="KW-0378">Hydrolase</keyword>
<evidence type="ECO:0000259" key="5">
    <source>
        <dbReference type="Pfam" id="PF00580"/>
    </source>
</evidence>
<sequence>MFGFNFELLEENNYLDYNQLQIKTLELLNENQNIALHVRFKNILIDEFQDIDSVQMRIC</sequence>
<dbReference type="InterPro" id="IPR013986">
    <property type="entry name" value="DExx_box_DNA_helicase_dom_sf"/>
</dbReference>
<proteinExistence type="predicted"/>
<gene>
    <name evidence="6" type="ORF">CA615_06790</name>
</gene>
<dbReference type="InterPro" id="IPR027417">
    <property type="entry name" value="P-loop_NTPase"/>
</dbReference>
<keyword evidence="4" id="KW-0067">ATP-binding</keyword>
<dbReference type="GO" id="GO:0004386">
    <property type="term" value="F:helicase activity"/>
    <property type="evidence" value="ECO:0007669"/>
    <property type="project" value="UniProtKB-KW"/>
</dbReference>
<dbReference type="AlphaFoldDB" id="A0A328Q4T5"/>
<feature type="domain" description="UvrD-like helicase ATP-binding" evidence="5">
    <location>
        <begin position="8"/>
        <end position="58"/>
    </location>
</feature>
<evidence type="ECO:0000256" key="3">
    <source>
        <dbReference type="ARBA" id="ARBA00022806"/>
    </source>
</evidence>
<protein>
    <recommendedName>
        <fullName evidence="5">UvrD-like helicase ATP-binding domain-containing protein</fullName>
    </recommendedName>
</protein>
<dbReference type="GeneID" id="95968964"/>
<evidence type="ECO:0000256" key="2">
    <source>
        <dbReference type="ARBA" id="ARBA00022801"/>
    </source>
</evidence>
<dbReference type="SUPFAM" id="SSF52540">
    <property type="entry name" value="P-loop containing nucleoside triphosphate hydrolases"/>
    <property type="match status" value="1"/>
</dbReference>
<evidence type="ECO:0000256" key="4">
    <source>
        <dbReference type="ARBA" id="ARBA00022840"/>
    </source>
</evidence>
<dbReference type="Proteomes" id="UP000248557">
    <property type="component" value="Unassembled WGS sequence"/>
</dbReference>
<dbReference type="RefSeq" id="WP_083757035.1">
    <property type="nucleotide sequence ID" value="NZ_CATZNA010000012.1"/>
</dbReference>
<name>A0A328Q4T5_9EURY</name>
<dbReference type="InterPro" id="IPR014016">
    <property type="entry name" value="UvrD-like_ATP-bd"/>
</dbReference>
<reference evidence="6 7" key="1">
    <citation type="submission" date="2017-05" db="EMBL/GenBank/DDBJ databases">
        <title>Host range expansion of the Methanosphaera genus to humans and monogastric animals involves recent and extensive reduction in genome content.</title>
        <authorList>
            <person name="Hoedt E.C."/>
            <person name="Volmer J.G."/>
            <person name="Parks D.H."/>
            <person name="Rosewarne C.P."/>
            <person name="Denman S.E."/>
            <person name="Mcsweeney C.S."/>
            <person name="O Cuiv P."/>
            <person name="Hugenholtz P."/>
            <person name="Tyson G.W."/>
            <person name="Morrison M."/>
        </authorList>
    </citation>
    <scope>NUCLEOTIDE SEQUENCE [LARGE SCALE GENOMIC DNA]</scope>
    <source>
        <strain evidence="6 7">PA5</strain>
    </source>
</reference>
<comment type="caution">
    <text evidence="6">The sequence shown here is derived from an EMBL/GenBank/DDBJ whole genome shotgun (WGS) entry which is preliminary data.</text>
</comment>